<organism evidence="2 3">
    <name type="scientific">Caulobacter segnis</name>
    <dbReference type="NCBI Taxonomy" id="88688"/>
    <lineage>
        <taxon>Bacteria</taxon>
        <taxon>Pseudomonadati</taxon>
        <taxon>Pseudomonadota</taxon>
        <taxon>Alphaproteobacteria</taxon>
        <taxon>Caulobacterales</taxon>
        <taxon>Caulobacteraceae</taxon>
        <taxon>Caulobacter</taxon>
    </lineage>
</organism>
<keyword evidence="2" id="KW-0808">Transferase</keyword>
<sequence length="250" mass="27731">MLLDRVPYGLVMPTIYGPVIVNRHDINQTNHLLKTGRAHGHDSIDMISKLSVLKGPEPFVLDVGANFGLFSLGLASLLGGRGVYHCFEAQRILFNMIAGSVALNGYSNIFCHHVAVGEEAGAIEIPQFDYDQAMNFGSVEFGERQTERLSQERGDDPEKREFVPMRTLDSFGFPKVDILKVDVEGMEPQVLRGADALIDAHRPLMLVEHLKSDSQRLADQITAKNYKLYALSDDFVCIPNELAHLIPDPA</sequence>
<dbReference type="PANTHER" id="PTHR34203">
    <property type="entry name" value="METHYLTRANSFERASE, FKBM FAMILY PROTEIN"/>
    <property type="match status" value="1"/>
</dbReference>
<dbReference type="GO" id="GO:0032259">
    <property type="term" value="P:methylation"/>
    <property type="evidence" value="ECO:0007669"/>
    <property type="project" value="UniProtKB-KW"/>
</dbReference>
<dbReference type="Pfam" id="PF05050">
    <property type="entry name" value="Methyltransf_21"/>
    <property type="match status" value="1"/>
</dbReference>
<dbReference type="InterPro" id="IPR029063">
    <property type="entry name" value="SAM-dependent_MTases_sf"/>
</dbReference>
<dbReference type="InterPro" id="IPR052514">
    <property type="entry name" value="SAM-dependent_MTase"/>
</dbReference>
<keyword evidence="3" id="KW-1185">Reference proteome</keyword>
<name>A0ABY4ZRW7_9CAUL</name>
<keyword evidence="2" id="KW-0489">Methyltransferase</keyword>
<gene>
    <name evidence="2" type="ORF">MZV50_23900</name>
</gene>
<evidence type="ECO:0000313" key="2">
    <source>
        <dbReference type="EMBL" id="USQ95552.1"/>
    </source>
</evidence>
<dbReference type="SUPFAM" id="SSF53335">
    <property type="entry name" value="S-adenosyl-L-methionine-dependent methyltransferases"/>
    <property type="match status" value="1"/>
</dbReference>
<dbReference type="GO" id="GO:0008168">
    <property type="term" value="F:methyltransferase activity"/>
    <property type="evidence" value="ECO:0007669"/>
    <property type="project" value="UniProtKB-KW"/>
</dbReference>
<reference evidence="2 3" key="1">
    <citation type="submission" date="2022-04" db="EMBL/GenBank/DDBJ databases">
        <title>Genome sequence of soybean root-associated Caulobacter segnis RL271.</title>
        <authorList>
            <person name="Longley R."/>
            <person name="Bonito G."/>
            <person name="Trigodet F."/>
            <person name="Crosson S."/>
            <person name="Fiebig A."/>
        </authorList>
    </citation>
    <scope>NUCLEOTIDE SEQUENCE [LARGE SCALE GENOMIC DNA]</scope>
    <source>
        <strain evidence="2 3">RL271</strain>
    </source>
</reference>
<dbReference type="Gene3D" id="3.40.50.150">
    <property type="entry name" value="Vaccinia Virus protein VP39"/>
    <property type="match status" value="1"/>
</dbReference>
<accession>A0ABY4ZRW7</accession>
<dbReference type="InterPro" id="IPR006342">
    <property type="entry name" value="FkbM_mtfrase"/>
</dbReference>
<feature type="domain" description="Methyltransferase FkbM" evidence="1">
    <location>
        <begin position="62"/>
        <end position="219"/>
    </location>
</feature>
<dbReference type="Proteomes" id="UP001057520">
    <property type="component" value="Chromosome"/>
</dbReference>
<proteinExistence type="predicted"/>
<evidence type="ECO:0000313" key="3">
    <source>
        <dbReference type="Proteomes" id="UP001057520"/>
    </source>
</evidence>
<evidence type="ECO:0000259" key="1">
    <source>
        <dbReference type="Pfam" id="PF05050"/>
    </source>
</evidence>
<dbReference type="PANTHER" id="PTHR34203:SF15">
    <property type="entry name" value="SLL1173 PROTEIN"/>
    <property type="match status" value="1"/>
</dbReference>
<dbReference type="NCBIfam" id="TIGR01444">
    <property type="entry name" value="fkbM_fam"/>
    <property type="match status" value="1"/>
</dbReference>
<protein>
    <submittedName>
        <fullName evidence="2">FkbM family methyltransferase</fullName>
    </submittedName>
</protein>
<dbReference type="EMBL" id="CP096040">
    <property type="protein sequence ID" value="USQ95552.1"/>
    <property type="molecule type" value="Genomic_DNA"/>
</dbReference>